<dbReference type="Proteomes" id="UP000000577">
    <property type="component" value="Chromosome"/>
</dbReference>
<accession>I7FKB7</accession>
<evidence type="ECO:0000313" key="2">
    <source>
        <dbReference type="EMBL" id="AFP20461.1"/>
    </source>
</evidence>
<dbReference type="HOGENOM" id="CLU_936149_0_0_7"/>
<keyword evidence="2" id="KW-0449">Lipoprotein</keyword>
<dbReference type="eggNOG" id="COG1523">
    <property type="taxonomic scope" value="Bacteria"/>
</dbReference>
<dbReference type="STRING" id="243231.GSU3562"/>
<reference evidence="2 3" key="2">
    <citation type="journal article" date="2012" name="BMC Genomics">
        <title>Comparative genomic analysis of Geobacter sulfurreducens KN400, a strain with enhanced capacity for extracellular electron transfer and electricity production.</title>
        <authorList>
            <person name="Butler J.E."/>
            <person name="Young N.D."/>
            <person name="Aklujkar M."/>
            <person name="Lovley D.R."/>
        </authorList>
    </citation>
    <scope>NUCLEOTIDE SEQUENCE [LARGE SCALE GENOMIC DNA]</scope>
    <source>
        <strain evidence="3">ATCC 51573 / DSM 12127 / PCA</strain>
    </source>
</reference>
<dbReference type="EMBL" id="AE017180">
    <property type="protein sequence ID" value="AFP20461.1"/>
    <property type="molecule type" value="Genomic_DNA"/>
</dbReference>
<keyword evidence="1" id="KW-0732">Signal</keyword>
<dbReference type="EnsemblBacteria" id="AFP20461">
    <property type="protein sequence ID" value="AFP20461"/>
    <property type="gene ID" value="GSU3562"/>
</dbReference>
<dbReference type="InParanoid" id="I7FKB7"/>
<gene>
    <name evidence="2" type="ordered locus">GSU3562</name>
</gene>
<feature type="chain" id="PRO_5003709263" evidence="1">
    <location>
        <begin position="20"/>
        <end position="295"/>
    </location>
</feature>
<evidence type="ECO:0000256" key="1">
    <source>
        <dbReference type="SAM" id="SignalP"/>
    </source>
</evidence>
<feature type="signal peptide" evidence="1">
    <location>
        <begin position="1"/>
        <end position="19"/>
    </location>
</feature>
<protein>
    <submittedName>
        <fullName evidence="2">Lipoprotein, putative</fullName>
    </submittedName>
</protein>
<dbReference type="KEGG" id="gsu:GSU3562"/>
<name>I7FKB7_GEOSL</name>
<dbReference type="OrthoDB" id="5393298at2"/>
<reference evidence="2 3" key="1">
    <citation type="journal article" date="2003" name="Science">
        <title>Genome of Geobacter sulfurreducens: metal reduction in subsurface environments.</title>
        <authorList>
            <person name="Methe B.A."/>
            <person name="Nelson K.E."/>
            <person name="Eisen J.A."/>
            <person name="Paulsen I.T."/>
            <person name="Nelson W."/>
            <person name="Heidelberg J.F."/>
            <person name="Wu D."/>
            <person name="Wu M."/>
            <person name="Ward N."/>
            <person name="Beanan M.J."/>
            <person name="Dodson R.J."/>
            <person name="Madupu R."/>
            <person name="Brinkac L.M."/>
            <person name="Daugherty S.C."/>
            <person name="DeBoy R.T."/>
            <person name="Durkin A.S."/>
            <person name="Gwinn M."/>
            <person name="Kolonay J.F."/>
            <person name="Sullivan S.A."/>
            <person name="Haft D.H."/>
            <person name="Selengut J."/>
            <person name="Davidsen T.M."/>
            <person name="Zafar N."/>
            <person name="White O."/>
            <person name="Tran B."/>
            <person name="Romero C."/>
            <person name="Forberger H.A."/>
            <person name="Weidman J."/>
            <person name="Khouri H."/>
            <person name="Feldblyum T.V."/>
            <person name="Utterback T.R."/>
            <person name="Van Aken S.E."/>
            <person name="Lovley D.R."/>
            <person name="Fraser C.M."/>
        </authorList>
    </citation>
    <scope>NUCLEOTIDE SEQUENCE [LARGE SCALE GENOMIC DNA]</scope>
    <source>
        <strain evidence="3">ATCC 51573 / DSM 12127 / PCA</strain>
    </source>
</reference>
<proteinExistence type="predicted"/>
<dbReference type="RefSeq" id="WP_010942785.1">
    <property type="nucleotide sequence ID" value="NC_002939.5"/>
</dbReference>
<sequence length="295" mass="31005">MNKVMSLGFASVVLMGVLAGCGGGGGGGNGVSTVSGVVADGYLRGAEVFMDMNGNYQWEPGEPKAISGQGGTYTLDIAPNLVGRYPIIVRAIAGQTVDEDHPSSPLANGYVLTAPAGYTDFISPMSTLIQQKLAGNPGMTMTDAMTQLRNQLNLPAGVNMLGNYINGAQGGQGSANYQTMYQVATQMAAIMAQQAPLVITGTGVNQSRFQNMMGQMNLYMPQIVQNATSGLPITSPTMTTFCNQMTTLLQNTGTGTGFGNYSSMFRNYTSHSSFWTNNAGTWRPGGMMGGNWGMM</sequence>
<dbReference type="AlphaFoldDB" id="I7FKB7"/>
<dbReference type="PROSITE" id="PS51257">
    <property type="entry name" value="PROKAR_LIPOPROTEIN"/>
    <property type="match status" value="1"/>
</dbReference>
<organism evidence="2 3">
    <name type="scientific">Geobacter sulfurreducens (strain ATCC 51573 / DSM 12127 / PCA)</name>
    <dbReference type="NCBI Taxonomy" id="243231"/>
    <lineage>
        <taxon>Bacteria</taxon>
        <taxon>Pseudomonadati</taxon>
        <taxon>Thermodesulfobacteriota</taxon>
        <taxon>Desulfuromonadia</taxon>
        <taxon>Geobacterales</taxon>
        <taxon>Geobacteraceae</taxon>
        <taxon>Geobacter</taxon>
    </lineage>
</organism>
<keyword evidence="3" id="KW-1185">Reference proteome</keyword>
<evidence type="ECO:0000313" key="3">
    <source>
        <dbReference type="Proteomes" id="UP000000577"/>
    </source>
</evidence>